<evidence type="ECO:0000259" key="5">
    <source>
        <dbReference type="Pfam" id="PF00849"/>
    </source>
</evidence>
<comment type="catalytic activity">
    <reaction evidence="1 4">
        <text>a uridine in RNA = a pseudouridine in RNA</text>
        <dbReference type="Rhea" id="RHEA:48348"/>
        <dbReference type="Rhea" id="RHEA-COMP:12068"/>
        <dbReference type="Rhea" id="RHEA-COMP:12069"/>
        <dbReference type="ChEBI" id="CHEBI:65314"/>
        <dbReference type="ChEBI" id="CHEBI:65315"/>
    </reaction>
</comment>
<dbReference type="GO" id="GO:0000455">
    <property type="term" value="P:enzyme-directed rRNA pseudouridine synthesis"/>
    <property type="evidence" value="ECO:0007669"/>
    <property type="project" value="TreeGrafter"/>
</dbReference>
<evidence type="ECO:0000256" key="4">
    <source>
        <dbReference type="RuleBase" id="RU362028"/>
    </source>
</evidence>
<evidence type="ECO:0000256" key="2">
    <source>
        <dbReference type="ARBA" id="ARBA00010876"/>
    </source>
</evidence>
<organism evidence="6 7">
    <name type="scientific">Caldanaerobacter subterraneus subsp. pacificus DSM 12653</name>
    <dbReference type="NCBI Taxonomy" id="391606"/>
    <lineage>
        <taxon>Bacteria</taxon>
        <taxon>Bacillati</taxon>
        <taxon>Bacillota</taxon>
        <taxon>Clostridia</taxon>
        <taxon>Thermoanaerobacterales</taxon>
        <taxon>Thermoanaerobacteraceae</taxon>
        <taxon>Caldanaerobacter</taxon>
    </lineage>
</organism>
<dbReference type="InterPro" id="IPR006224">
    <property type="entry name" value="PsdUridine_synth_RluA-like_CS"/>
</dbReference>
<dbReference type="EMBL" id="ABXP02000095">
    <property type="protein sequence ID" value="KKC29325.1"/>
    <property type="molecule type" value="Genomic_DNA"/>
</dbReference>
<comment type="function">
    <text evidence="4">Responsible for synthesis of pseudouridine from uracil.</text>
</comment>
<comment type="caution">
    <text evidence="6">The sequence shown here is derived from an EMBL/GenBank/DDBJ whole genome shotgun (WGS) entry which is preliminary data.</text>
</comment>
<dbReference type="InterPro" id="IPR006145">
    <property type="entry name" value="PsdUridine_synth_RsuA/RluA"/>
</dbReference>
<dbReference type="Pfam" id="PF00849">
    <property type="entry name" value="PseudoU_synth_2"/>
    <property type="match status" value="1"/>
</dbReference>
<dbReference type="InterPro" id="IPR006225">
    <property type="entry name" value="PsdUridine_synth_RluC/D"/>
</dbReference>
<evidence type="ECO:0000313" key="7">
    <source>
        <dbReference type="Proteomes" id="UP000010146"/>
    </source>
</evidence>
<dbReference type="InterPro" id="IPR020103">
    <property type="entry name" value="PsdUridine_synth_cat_dom_sf"/>
</dbReference>
<dbReference type="GO" id="GO:0140098">
    <property type="term" value="F:catalytic activity, acting on RNA"/>
    <property type="evidence" value="ECO:0007669"/>
    <property type="project" value="UniProtKB-ARBA"/>
</dbReference>
<evidence type="ECO:0000313" key="6">
    <source>
        <dbReference type="EMBL" id="KKC29325.1"/>
    </source>
</evidence>
<comment type="similarity">
    <text evidence="2 4">Belongs to the pseudouridine synthase RluA family.</text>
</comment>
<reference evidence="6 7" key="1">
    <citation type="submission" date="2008-07" db="EMBL/GenBank/DDBJ databases">
        <authorList>
            <person name="Gonzalez J."/>
            <person name="Sokolova T."/>
            <person name="Ferriera S."/>
            <person name="Johnson J."/>
            <person name="Kravitz S."/>
            <person name="Beeson K."/>
            <person name="Sutton G."/>
            <person name="Rogers Y.-H."/>
            <person name="Friedman R."/>
            <person name="Frazier M."/>
            <person name="Venter J.C."/>
        </authorList>
    </citation>
    <scope>NUCLEOTIDE SEQUENCE [LARGE SCALE GENOMIC DNA]</scope>
    <source>
        <strain evidence="6 7">DSM 12653</strain>
    </source>
</reference>
<dbReference type="NCBIfam" id="TIGR00005">
    <property type="entry name" value="rluA_subfam"/>
    <property type="match status" value="1"/>
</dbReference>
<reference evidence="6 7" key="2">
    <citation type="journal article" date="2015" name="BMC Genomics">
        <title>Analysis of three genomes within the thermophilic bacterial species Caldanaerobacter subterraneus with a focus on carbon monoxide dehydrogenase evolution and hydrolase diversity.</title>
        <authorList>
            <person name="Sant'Anna F.H."/>
            <person name="Lebedinsky A.V."/>
            <person name="Sokolova T.G."/>
            <person name="Robb F.T."/>
            <person name="Gonzalez J.M."/>
        </authorList>
    </citation>
    <scope>NUCLEOTIDE SEQUENCE [LARGE SCALE GENOMIC DNA]</scope>
    <source>
        <strain evidence="6 7">DSM 12653</strain>
    </source>
</reference>
<protein>
    <recommendedName>
        <fullName evidence="4">Pseudouridine synthase</fullName>
        <ecNumber evidence="4">5.4.99.-</ecNumber>
    </recommendedName>
</protein>
<dbReference type="PROSITE" id="PS01129">
    <property type="entry name" value="PSI_RLU"/>
    <property type="match status" value="1"/>
</dbReference>
<dbReference type="AlphaFoldDB" id="A0A0F5PL44"/>
<sequence>MFYLDYSINFKENGEKMKLVVEKSAEGLTLEGFLKRKGFSTRLIKMYKWHGEMRVNGEKENVKRVLKEGDVIELSLFDTSSDILPQEMDLSICYEDDEILIVDKPAGMVVHPTRRYREGTLANGVAYYFEKKGIKTLIRPVNRLDKGTSGIVIFAKEPFMQYYLQIVKPMSKFYYAIVNGKLEGEGIIDVPIKRKSFMTIEREVSEEGDRAITYYKSLKATEEFSLLKIKIATGRTHQIRVHLNYIGHPIVGDDLYGEPTSYIERPALHAYRVTFFHPLKEKVISVYAPLPEDIKRLFELL</sequence>
<dbReference type="GO" id="GO:0009982">
    <property type="term" value="F:pseudouridine synthase activity"/>
    <property type="evidence" value="ECO:0007669"/>
    <property type="project" value="InterPro"/>
</dbReference>
<reference evidence="7" key="3">
    <citation type="submission" date="2015-02" db="EMBL/GenBank/DDBJ databases">
        <title>Genome analysis of three genomes within the thermophilic hydrogenogenic bacterial species Caldanaerobacter subterraneus.</title>
        <authorList>
            <person name="Sant'Anna F.H."/>
            <person name="Lebedinsky A."/>
            <person name="Sokolova T."/>
            <person name="Robb F.T."/>
            <person name="Gonzalez J.M."/>
        </authorList>
    </citation>
    <scope>NUCLEOTIDE SEQUENCE [LARGE SCALE GENOMIC DNA]</scope>
    <source>
        <strain evidence="7">DSM 12653</strain>
    </source>
</reference>
<dbReference type="CDD" id="cd02869">
    <property type="entry name" value="PseudoU_synth_RluA_like"/>
    <property type="match status" value="1"/>
</dbReference>
<dbReference type="InterPro" id="IPR050188">
    <property type="entry name" value="RluA_PseudoU_synthase"/>
</dbReference>
<dbReference type="GO" id="GO:0003723">
    <property type="term" value="F:RNA binding"/>
    <property type="evidence" value="ECO:0007669"/>
    <property type="project" value="InterPro"/>
</dbReference>
<feature type="domain" description="Pseudouridine synthase RsuA/RluA-like" evidence="5">
    <location>
        <begin position="99"/>
        <end position="244"/>
    </location>
</feature>
<dbReference type="EC" id="5.4.99.-" evidence="4"/>
<name>A0A0F5PL44_9THEO</name>
<accession>A0A0F5PL44</accession>
<dbReference type="PANTHER" id="PTHR21600:SF71">
    <property type="entry name" value="PSEUDOURIDINE SYNTHASE"/>
    <property type="match status" value="1"/>
</dbReference>
<gene>
    <name evidence="6" type="ORF">CDSM653_01644</name>
</gene>
<dbReference type="PANTHER" id="PTHR21600">
    <property type="entry name" value="MITOCHONDRIAL RNA PSEUDOURIDINE SYNTHASE"/>
    <property type="match status" value="1"/>
</dbReference>
<keyword evidence="4" id="KW-0413">Isomerase</keyword>
<dbReference type="Proteomes" id="UP000010146">
    <property type="component" value="Unassembled WGS sequence"/>
</dbReference>
<feature type="active site" evidence="3">
    <location>
        <position position="145"/>
    </location>
</feature>
<proteinExistence type="inferred from homology"/>
<evidence type="ECO:0000256" key="3">
    <source>
        <dbReference type="PIRSR" id="PIRSR606225-1"/>
    </source>
</evidence>
<evidence type="ECO:0000256" key="1">
    <source>
        <dbReference type="ARBA" id="ARBA00000073"/>
    </source>
</evidence>
<dbReference type="Gene3D" id="3.30.2350.10">
    <property type="entry name" value="Pseudouridine synthase"/>
    <property type="match status" value="1"/>
</dbReference>
<dbReference type="SUPFAM" id="SSF55120">
    <property type="entry name" value="Pseudouridine synthase"/>
    <property type="match status" value="1"/>
</dbReference>